<keyword evidence="2" id="KW-0378">Hydrolase</keyword>
<dbReference type="PANTHER" id="PTHR22901:SF0">
    <property type="entry name" value="SIALATE O-ACETYLESTERASE"/>
    <property type="match status" value="1"/>
</dbReference>
<gene>
    <name evidence="5" type="ORF">PKOR_02865</name>
</gene>
<feature type="domain" description="Sialate O-acetylesterase" evidence="4">
    <location>
        <begin position="82"/>
        <end position="187"/>
    </location>
</feature>
<sequence length="623" mass="69730">MKLPRLISDGMVLQRDAEAKVWGWASPGEKVSLTFQKKKYNATAGKDGKWHITLPPQKAGGPYQMAFKASNEVVVKDILFGDVWVCSGQSNMELTMERVQDKYADIIAQTNNPNIRHFEVPDKYNFKKPNADVESGSWQPATPENILKFSAVAYFFAKDLYAQYKVPVGLINSALGGSPAEAWISEEALKEFPGYYKQAQQFKNDALIDSIETKDKALSNQWYSKLNQNDVGLKQGWAEADFDDEDWSQMTLPGYWADEALGNVNGVVWFRKEINVPKSMAGKPAKLLLGRIVDADEVYINGKKVGNTTYQYPPRRYMFSEDVLKEGKNTIAVRVTSNGGRGGFVLDKPYELLVGDQSIDLKGEWKYKLGAQMEPTPGQTFVRWKPVGLYNAMVAPLTDYRIKGVIWYQGESNIKNPAEYTALMSKLISDWRKQWKQGDFPFIFVQLANFMEPKSTPEKSNWAALRQAQLETLAVPSTGMAVTIDAGEWNDIHPLDKKTVGERLALQARKLAYNDKKVVASGPLLQSVQAQGNKLVLTFANTGSGLATSDNRPLKHFAIAGKDKKFVWANADIQGDRVVVWSDRVADPVFIRYAWADNPEGANLYNKEGLPASPFEATVTREL</sequence>
<feature type="domain" description="Glycosyl hydrolases family 2 sugar binding" evidence="3">
    <location>
        <begin position="214"/>
        <end position="336"/>
    </location>
</feature>
<dbReference type="SUPFAM" id="SSF52266">
    <property type="entry name" value="SGNH hydrolase"/>
    <property type="match status" value="1"/>
</dbReference>
<dbReference type="InterPro" id="IPR036514">
    <property type="entry name" value="SGNH_hydro_sf"/>
</dbReference>
<evidence type="ECO:0000256" key="1">
    <source>
        <dbReference type="ARBA" id="ARBA00007401"/>
    </source>
</evidence>
<dbReference type="Gene3D" id="2.60.40.10">
    <property type="entry name" value="Immunoglobulins"/>
    <property type="match status" value="1"/>
</dbReference>
<name>A0A0E3UZM3_9BACT</name>
<dbReference type="InterPro" id="IPR013783">
    <property type="entry name" value="Ig-like_fold"/>
</dbReference>
<dbReference type="InterPro" id="IPR005181">
    <property type="entry name" value="SASA"/>
</dbReference>
<organism evidence="5 6">
    <name type="scientific">Pontibacter korlensis</name>
    <dbReference type="NCBI Taxonomy" id="400092"/>
    <lineage>
        <taxon>Bacteria</taxon>
        <taxon>Pseudomonadati</taxon>
        <taxon>Bacteroidota</taxon>
        <taxon>Cytophagia</taxon>
        <taxon>Cytophagales</taxon>
        <taxon>Hymenobacteraceae</taxon>
        <taxon>Pontibacter</taxon>
    </lineage>
</organism>
<comment type="similarity">
    <text evidence="1">Belongs to the glycosyl hydrolase 2 family.</text>
</comment>
<dbReference type="InterPro" id="IPR039329">
    <property type="entry name" value="SIAE"/>
</dbReference>
<evidence type="ECO:0000313" key="5">
    <source>
        <dbReference type="EMBL" id="AKD05471.1"/>
    </source>
</evidence>
<evidence type="ECO:0000256" key="2">
    <source>
        <dbReference type="ARBA" id="ARBA00022801"/>
    </source>
</evidence>
<evidence type="ECO:0000259" key="4">
    <source>
        <dbReference type="Pfam" id="PF03629"/>
    </source>
</evidence>
<dbReference type="Pfam" id="PF02837">
    <property type="entry name" value="Glyco_hydro_2_N"/>
    <property type="match status" value="1"/>
</dbReference>
<evidence type="ECO:0000313" key="6">
    <source>
        <dbReference type="Proteomes" id="UP000033109"/>
    </source>
</evidence>
<dbReference type="Gene3D" id="3.40.50.1110">
    <property type="entry name" value="SGNH hydrolase"/>
    <property type="match status" value="1"/>
</dbReference>
<protein>
    <submittedName>
        <fullName evidence="5">9-O-acetylesterase</fullName>
    </submittedName>
</protein>
<dbReference type="AlphaFoldDB" id="A0A0E3UZM3"/>
<dbReference type="HOGENOM" id="CLU_015150_2_0_10"/>
<reference evidence="5 6" key="1">
    <citation type="journal article" date="2015" name="Sci. Rep.">
        <title>Unraveling adaptation of Pontibacter korlensis to radiation and infertility in desert through complete genome and comparative transcriptomic analysis.</title>
        <authorList>
            <person name="Dai J."/>
            <person name="Dai W."/>
            <person name="Qiu C."/>
            <person name="Yang Z."/>
            <person name="Zhang Y."/>
            <person name="Zhou M."/>
            <person name="Zhang L."/>
            <person name="Fang C."/>
            <person name="Gao Q."/>
            <person name="Yang Q."/>
            <person name="Li X."/>
            <person name="Wang Z."/>
            <person name="Wang Z."/>
            <person name="Jia Z."/>
            <person name="Chen X."/>
        </authorList>
    </citation>
    <scope>NUCLEOTIDE SEQUENCE [LARGE SCALE GENOMIC DNA]</scope>
    <source>
        <strain evidence="5 6">X14-1T</strain>
    </source>
</reference>
<accession>A0A0E3UZM3</accession>
<dbReference type="GO" id="GO:0001681">
    <property type="term" value="F:sialate O-acetylesterase activity"/>
    <property type="evidence" value="ECO:0007669"/>
    <property type="project" value="InterPro"/>
</dbReference>
<evidence type="ECO:0000259" key="3">
    <source>
        <dbReference type="Pfam" id="PF02837"/>
    </source>
</evidence>
<dbReference type="PANTHER" id="PTHR22901">
    <property type="entry name" value="SIALATE O-ACETYLESTERASE"/>
    <property type="match status" value="1"/>
</dbReference>
<dbReference type="PATRIC" id="fig|400092.3.peg.650"/>
<dbReference type="SUPFAM" id="SSF49785">
    <property type="entry name" value="Galactose-binding domain-like"/>
    <property type="match status" value="1"/>
</dbReference>
<feature type="domain" description="Sialate O-acetylesterase" evidence="4">
    <location>
        <begin position="379"/>
        <end position="493"/>
    </location>
</feature>
<dbReference type="KEGG" id="pko:PKOR_02865"/>
<dbReference type="Gene3D" id="2.60.120.260">
    <property type="entry name" value="Galactose-binding domain-like"/>
    <property type="match status" value="1"/>
</dbReference>
<proteinExistence type="inferred from homology"/>
<dbReference type="GO" id="GO:0005975">
    <property type="term" value="P:carbohydrate metabolic process"/>
    <property type="evidence" value="ECO:0007669"/>
    <property type="project" value="InterPro"/>
</dbReference>
<dbReference type="Proteomes" id="UP000033109">
    <property type="component" value="Chromosome"/>
</dbReference>
<dbReference type="STRING" id="400092.PKOR_02865"/>
<keyword evidence="6" id="KW-1185">Reference proteome</keyword>
<dbReference type="InterPro" id="IPR006104">
    <property type="entry name" value="Glyco_hydro_2_N"/>
</dbReference>
<dbReference type="EMBL" id="CP009621">
    <property type="protein sequence ID" value="AKD05471.1"/>
    <property type="molecule type" value="Genomic_DNA"/>
</dbReference>
<dbReference type="Pfam" id="PF03629">
    <property type="entry name" value="SASA"/>
    <property type="match status" value="2"/>
</dbReference>
<dbReference type="InterPro" id="IPR008979">
    <property type="entry name" value="Galactose-bd-like_sf"/>
</dbReference>
<dbReference type="GO" id="GO:0004553">
    <property type="term" value="F:hydrolase activity, hydrolyzing O-glycosyl compounds"/>
    <property type="evidence" value="ECO:0007669"/>
    <property type="project" value="InterPro"/>
</dbReference>